<feature type="binding site" evidence="13">
    <location>
        <position position="73"/>
    </location>
    <ligand>
        <name>Mg(2+)</name>
        <dbReference type="ChEBI" id="CHEBI:18420"/>
        <label>2</label>
    </ligand>
</feature>
<name>A0A1G2HGH1_9BACT</name>
<keyword evidence="9 13" id="KW-0238">DNA-binding</keyword>
<dbReference type="EMBL" id="MHOH01000009">
    <property type="protein sequence ID" value="OGZ60988.1"/>
    <property type="molecule type" value="Genomic_DNA"/>
</dbReference>
<dbReference type="Gene3D" id="3.30.420.10">
    <property type="entry name" value="Ribonuclease H-like superfamily/Ribonuclease H"/>
    <property type="match status" value="1"/>
</dbReference>
<evidence type="ECO:0000256" key="12">
    <source>
        <dbReference type="ARBA" id="ARBA00029354"/>
    </source>
</evidence>
<keyword evidence="7 13" id="KW-0378">Hydrolase</keyword>
<evidence type="ECO:0000313" key="16">
    <source>
        <dbReference type="Proteomes" id="UP000178835"/>
    </source>
</evidence>
<dbReference type="GO" id="GO:0048476">
    <property type="term" value="C:Holliday junction resolvase complex"/>
    <property type="evidence" value="ECO:0007669"/>
    <property type="project" value="UniProtKB-UniRule"/>
</dbReference>
<dbReference type="Pfam" id="PF02075">
    <property type="entry name" value="RuvC"/>
    <property type="match status" value="1"/>
</dbReference>
<evidence type="ECO:0000256" key="4">
    <source>
        <dbReference type="ARBA" id="ARBA00022723"/>
    </source>
</evidence>
<dbReference type="GO" id="GO:0006310">
    <property type="term" value="P:DNA recombination"/>
    <property type="evidence" value="ECO:0007669"/>
    <property type="project" value="UniProtKB-UniRule"/>
</dbReference>
<dbReference type="PROSITE" id="PS01321">
    <property type="entry name" value="RUVC"/>
    <property type="match status" value="1"/>
</dbReference>
<dbReference type="GO" id="GO:0006281">
    <property type="term" value="P:DNA repair"/>
    <property type="evidence" value="ECO:0007669"/>
    <property type="project" value="UniProtKB-UniRule"/>
</dbReference>
<feature type="active site" evidence="13">
    <location>
        <position position="73"/>
    </location>
</feature>
<comment type="function">
    <text evidence="13">The RuvA-RuvB-RuvC complex processes Holliday junction (HJ) DNA during genetic recombination and DNA repair. Endonuclease that resolves HJ intermediates. Cleaves cruciform DNA by making single-stranded nicks across the HJ at symmetrical positions within the homologous arms, yielding a 5'-phosphate and a 3'-hydroxyl group; requires a central core of homology in the junction. The consensus cleavage sequence is 5'-(A/T)TT(C/G)-3'. Cleavage occurs on the 3'-side of the TT dinucleotide at the point of strand exchange. HJ branch migration catalyzed by RuvA-RuvB allows RuvC to scan DNA until it finds its consensus sequence, where it cleaves and resolves the cruciform DNA.</text>
</comment>
<evidence type="ECO:0000256" key="11">
    <source>
        <dbReference type="ARBA" id="ARBA00023204"/>
    </source>
</evidence>
<dbReference type="GO" id="GO:0000287">
    <property type="term" value="F:magnesium ion binding"/>
    <property type="evidence" value="ECO:0007669"/>
    <property type="project" value="UniProtKB-UniRule"/>
</dbReference>
<dbReference type="GO" id="GO:0005737">
    <property type="term" value="C:cytoplasm"/>
    <property type="evidence" value="ECO:0007669"/>
    <property type="project" value="UniProtKB-SubCell"/>
</dbReference>
<gene>
    <name evidence="13" type="primary">ruvC</name>
    <name evidence="15" type="ORF">A2919_00600</name>
</gene>
<keyword evidence="11 13" id="KW-0234">DNA repair</keyword>
<comment type="cofactor">
    <cofactor evidence="13">
        <name>Mg(2+)</name>
        <dbReference type="ChEBI" id="CHEBI:18420"/>
    </cofactor>
    <text evidence="13">Binds 2 Mg(2+) ion per subunit.</text>
</comment>
<dbReference type="Proteomes" id="UP000178835">
    <property type="component" value="Unassembled WGS sequence"/>
</dbReference>
<sequence>MKNSGSQIILGIDPGTAIMGYGLVKRTGSKIECVDYGTLTTKSGLPEHIRLKDLYRGLDKLIKKHKPDFTAIENIFYFKNQKTIIGVAQARGIALLAGAQNGKECFSFTPLQIKQAVTGWGQADKKQVQAMVKTLLRLNEIPKPDDAADALAVAICCAHSLNILRILKK</sequence>
<feature type="active site" evidence="13">
    <location>
        <position position="13"/>
    </location>
</feature>
<comment type="catalytic activity">
    <reaction evidence="12 13">
        <text>Endonucleolytic cleavage at a junction such as a reciprocal single-stranded crossover between two homologous DNA duplexes (Holliday junction).</text>
        <dbReference type="EC" id="3.1.21.10"/>
    </reaction>
</comment>
<evidence type="ECO:0000256" key="9">
    <source>
        <dbReference type="ARBA" id="ARBA00023125"/>
    </source>
</evidence>
<dbReference type="AlphaFoldDB" id="A0A1G2HGH1"/>
<dbReference type="NCBIfam" id="TIGR00228">
    <property type="entry name" value="ruvC"/>
    <property type="match status" value="1"/>
</dbReference>
<keyword evidence="2 13" id="KW-0963">Cytoplasm</keyword>
<keyword evidence="4 13" id="KW-0479">Metal-binding</keyword>
<comment type="caution">
    <text evidence="15">The sequence shown here is derived from an EMBL/GenBank/DDBJ whole genome shotgun (WGS) entry which is preliminary data.</text>
</comment>
<evidence type="ECO:0000256" key="7">
    <source>
        <dbReference type="ARBA" id="ARBA00022801"/>
    </source>
</evidence>
<keyword evidence="10 13" id="KW-0233">DNA recombination</keyword>
<keyword evidence="3 13" id="KW-0540">Nuclease</keyword>
<dbReference type="InterPro" id="IPR012337">
    <property type="entry name" value="RNaseH-like_sf"/>
</dbReference>
<protein>
    <recommendedName>
        <fullName evidence="13 14">Crossover junction endodeoxyribonuclease RuvC</fullName>
        <ecNumber evidence="13 14">3.1.21.10</ecNumber>
    </recommendedName>
    <alternativeName>
        <fullName evidence="13">Holliday junction nuclease RuvC</fullName>
    </alternativeName>
    <alternativeName>
        <fullName evidence="13">Holliday junction resolvase RuvC</fullName>
    </alternativeName>
</protein>
<evidence type="ECO:0000256" key="10">
    <source>
        <dbReference type="ARBA" id="ARBA00023172"/>
    </source>
</evidence>
<evidence type="ECO:0000256" key="1">
    <source>
        <dbReference type="ARBA" id="ARBA00009518"/>
    </source>
</evidence>
<dbReference type="HAMAP" id="MF_00034">
    <property type="entry name" value="RuvC"/>
    <property type="match status" value="1"/>
</dbReference>
<dbReference type="InterPro" id="IPR036397">
    <property type="entry name" value="RNaseH_sf"/>
</dbReference>
<organism evidence="15 16">
    <name type="scientific">Candidatus Spechtbacteria bacterium RIFCSPLOWO2_01_FULL_43_12</name>
    <dbReference type="NCBI Taxonomy" id="1802162"/>
    <lineage>
        <taxon>Bacteria</taxon>
        <taxon>Candidatus Spechtiibacteriota</taxon>
    </lineage>
</organism>
<keyword evidence="5 13" id="KW-0255">Endonuclease</keyword>
<accession>A0A1G2HGH1</accession>
<dbReference type="CDD" id="cd16962">
    <property type="entry name" value="RuvC"/>
    <property type="match status" value="1"/>
</dbReference>
<keyword evidence="6 13" id="KW-0227">DNA damage</keyword>
<dbReference type="FunFam" id="3.30.420.10:FF:000002">
    <property type="entry name" value="Crossover junction endodeoxyribonuclease RuvC"/>
    <property type="match status" value="1"/>
</dbReference>
<proteinExistence type="inferred from homology"/>
<feature type="active site" evidence="13">
    <location>
        <position position="146"/>
    </location>
</feature>
<evidence type="ECO:0000256" key="5">
    <source>
        <dbReference type="ARBA" id="ARBA00022759"/>
    </source>
</evidence>
<comment type="similarity">
    <text evidence="1 13">Belongs to the RuvC family.</text>
</comment>
<reference evidence="15 16" key="1">
    <citation type="journal article" date="2016" name="Nat. Commun.">
        <title>Thousands of microbial genomes shed light on interconnected biogeochemical processes in an aquifer system.</title>
        <authorList>
            <person name="Anantharaman K."/>
            <person name="Brown C.T."/>
            <person name="Hug L.A."/>
            <person name="Sharon I."/>
            <person name="Castelle C.J."/>
            <person name="Probst A.J."/>
            <person name="Thomas B.C."/>
            <person name="Singh A."/>
            <person name="Wilkins M.J."/>
            <person name="Karaoz U."/>
            <person name="Brodie E.L."/>
            <person name="Williams K.H."/>
            <person name="Hubbard S.S."/>
            <person name="Banfield J.F."/>
        </authorList>
    </citation>
    <scope>NUCLEOTIDE SEQUENCE [LARGE SCALE GENOMIC DNA]</scope>
</reference>
<feature type="binding site" evidence="13">
    <location>
        <position position="146"/>
    </location>
    <ligand>
        <name>Mg(2+)</name>
        <dbReference type="ChEBI" id="CHEBI:18420"/>
        <label>1</label>
    </ligand>
</feature>
<feature type="binding site" evidence="13">
    <location>
        <position position="13"/>
    </location>
    <ligand>
        <name>Mg(2+)</name>
        <dbReference type="ChEBI" id="CHEBI:18420"/>
        <label>1</label>
    </ligand>
</feature>
<dbReference type="PANTHER" id="PTHR30194:SF3">
    <property type="entry name" value="CROSSOVER JUNCTION ENDODEOXYRIBONUCLEASE RUVC"/>
    <property type="match status" value="1"/>
</dbReference>
<dbReference type="InterPro" id="IPR020563">
    <property type="entry name" value="X-over_junc_endoDNase_Mg_BS"/>
</dbReference>
<evidence type="ECO:0000256" key="3">
    <source>
        <dbReference type="ARBA" id="ARBA00022722"/>
    </source>
</evidence>
<evidence type="ECO:0000256" key="13">
    <source>
        <dbReference type="HAMAP-Rule" id="MF_00034"/>
    </source>
</evidence>
<dbReference type="InterPro" id="IPR002176">
    <property type="entry name" value="X-over_junc_endoDNase_RuvC"/>
</dbReference>
<comment type="subunit">
    <text evidence="13">Homodimer which binds Holliday junction (HJ) DNA. The HJ becomes 2-fold symmetrical on binding to RuvC with unstacked arms; it has a different conformation from HJ DNA in complex with RuvA. In the full resolvosome a probable DNA-RuvA(4)-RuvB(12)-RuvC(2) complex forms which resolves the HJ.</text>
</comment>
<evidence type="ECO:0000313" key="15">
    <source>
        <dbReference type="EMBL" id="OGZ60988.1"/>
    </source>
</evidence>
<comment type="subcellular location">
    <subcellularLocation>
        <location evidence="13">Cytoplasm</location>
    </subcellularLocation>
</comment>
<evidence type="ECO:0000256" key="8">
    <source>
        <dbReference type="ARBA" id="ARBA00022842"/>
    </source>
</evidence>
<dbReference type="SUPFAM" id="SSF53098">
    <property type="entry name" value="Ribonuclease H-like"/>
    <property type="match status" value="1"/>
</dbReference>
<dbReference type="PANTHER" id="PTHR30194">
    <property type="entry name" value="CROSSOVER JUNCTION ENDODEOXYRIBONUCLEASE RUVC"/>
    <property type="match status" value="1"/>
</dbReference>
<keyword evidence="8 13" id="KW-0460">Magnesium</keyword>
<dbReference type="NCBIfam" id="NF000711">
    <property type="entry name" value="PRK00039.2-1"/>
    <property type="match status" value="1"/>
</dbReference>
<evidence type="ECO:0000256" key="2">
    <source>
        <dbReference type="ARBA" id="ARBA00022490"/>
    </source>
</evidence>
<dbReference type="EC" id="3.1.21.10" evidence="13 14"/>
<evidence type="ECO:0000256" key="14">
    <source>
        <dbReference type="NCBIfam" id="TIGR00228"/>
    </source>
</evidence>
<dbReference type="GO" id="GO:0008821">
    <property type="term" value="F:crossover junction DNA endonuclease activity"/>
    <property type="evidence" value="ECO:0007669"/>
    <property type="project" value="UniProtKB-UniRule"/>
</dbReference>
<evidence type="ECO:0000256" key="6">
    <source>
        <dbReference type="ARBA" id="ARBA00022763"/>
    </source>
</evidence>
<dbReference type="PRINTS" id="PR00696">
    <property type="entry name" value="RSOLVASERUVC"/>
</dbReference>
<dbReference type="GO" id="GO:0003677">
    <property type="term" value="F:DNA binding"/>
    <property type="evidence" value="ECO:0007669"/>
    <property type="project" value="UniProtKB-KW"/>
</dbReference>